<evidence type="ECO:0000259" key="5">
    <source>
        <dbReference type="PROSITE" id="PS51387"/>
    </source>
</evidence>
<evidence type="ECO:0000256" key="2">
    <source>
        <dbReference type="ARBA" id="ARBA00022827"/>
    </source>
</evidence>
<dbReference type="InterPro" id="IPR036683">
    <property type="entry name" value="CO_DH_flav_C_dom_sf"/>
</dbReference>
<evidence type="ECO:0000256" key="1">
    <source>
        <dbReference type="ARBA" id="ARBA00022630"/>
    </source>
</evidence>
<evidence type="ECO:0000313" key="6">
    <source>
        <dbReference type="EMBL" id="GIG82369.1"/>
    </source>
</evidence>
<dbReference type="InterPro" id="IPR051312">
    <property type="entry name" value="Diverse_Substr_Oxidored"/>
</dbReference>
<dbReference type="InterPro" id="IPR005107">
    <property type="entry name" value="CO_DH_flav_C"/>
</dbReference>
<feature type="domain" description="FAD-binding PCMH-type" evidence="5">
    <location>
        <begin position="1"/>
        <end position="177"/>
    </location>
</feature>
<gene>
    <name evidence="6" type="primary">cutM</name>
    <name evidence="6" type="ORF">Pka01_54960</name>
</gene>
<name>A0A8J3PWH2_9ACTN</name>
<dbReference type="Gene3D" id="3.30.43.10">
    <property type="entry name" value="Uridine Diphospho-n-acetylenolpyruvylglucosamine Reductase, domain 2"/>
    <property type="match status" value="1"/>
</dbReference>
<dbReference type="AlphaFoldDB" id="A0A8J3PWH2"/>
<evidence type="ECO:0000313" key="7">
    <source>
        <dbReference type="Proteomes" id="UP000630097"/>
    </source>
</evidence>
<sequence length="291" mass="30445">MIPASFDYFRPSTIEEAVDVLAGAGEEAKVLAGGHSLLPLLRLRLAYPTALVDVGRVAGLRGVSDRGDHVLIGATTTHDEVVRSPIVREHCPLVALATATVADPAVRHRGTFGGSLAHADPAGDLPAVALALDMVLEVRSPAGERAIPAAGFFLDYLESALAPGEILTGVRVPKLGPGWGFHYEKFHRTAQAWATVGVAAAVRQSNGTVEEVRVGLTNMGSTPVRATAVEEAARGVEAGQNGGLRRAAEQAAEGTDPPADLHAQPDYRMHLARVLTHRALLSASAHRSPAT</sequence>
<dbReference type="PROSITE" id="PS51387">
    <property type="entry name" value="FAD_PCMH"/>
    <property type="match status" value="1"/>
</dbReference>
<keyword evidence="7" id="KW-1185">Reference proteome</keyword>
<dbReference type="InterPro" id="IPR036318">
    <property type="entry name" value="FAD-bd_PCMH-like_sf"/>
</dbReference>
<dbReference type="RefSeq" id="WP_203885722.1">
    <property type="nucleotide sequence ID" value="NZ_BAABHH010000015.1"/>
</dbReference>
<dbReference type="EMBL" id="BONV01000030">
    <property type="protein sequence ID" value="GIG82369.1"/>
    <property type="molecule type" value="Genomic_DNA"/>
</dbReference>
<evidence type="ECO:0000256" key="3">
    <source>
        <dbReference type="ARBA" id="ARBA00023002"/>
    </source>
</evidence>
<dbReference type="PANTHER" id="PTHR42659:SF2">
    <property type="entry name" value="XANTHINE DEHYDROGENASE SUBUNIT C-RELATED"/>
    <property type="match status" value="1"/>
</dbReference>
<accession>A0A8J3PWH2</accession>
<reference evidence="6 7" key="1">
    <citation type="submission" date="2021-01" db="EMBL/GenBank/DDBJ databases">
        <title>Whole genome shotgun sequence of Planotetraspora kaengkrachanensis NBRC 104272.</title>
        <authorList>
            <person name="Komaki H."/>
            <person name="Tamura T."/>
        </authorList>
    </citation>
    <scope>NUCLEOTIDE SEQUENCE [LARGE SCALE GENOMIC DNA]</scope>
    <source>
        <strain evidence="6 7">NBRC 104272</strain>
    </source>
</reference>
<dbReference type="InterPro" id="IPR016169">
    <property type="entry name" value="FAD-bd_PCMH_sub2"/>
</dbReference>
<dbReference type="Gene3D" id="3.30.465.10">
    <property type="match status" value="1"/>
</dbReference>
<organism evidence="6 7">
    <name type="scientific">Planotetraspora kaengkrachanensis</name>
    <dbReference type="NCBI Taxonomy" id="575193"/>
    <lineage>
        <taxon>Bacteria</taxon>
        <taxon>Bacillati</taxon>
        <taxon>Actinomycetota</taxon>
        <taxon>Actinomycetes</taxon>
        <taxon>Streptosporangiales</taxon>
        <taxon>Streptosporangiaceae</taxon>
        <taxon>Planotetraspora</taxon>
    </lineage>
</organism>
<dbReference type="InterPro" id="IPR016166">
    <property type="entry name" value="FAD-bd_PCMH"/>
</dbReference>
<dbReference type="InterPro" id="IPR002346">
    <property type="entry name" value="Mopterin_DH_FAD-bd"/>
</dbReference>
<dbReference type="SUPFAM" id="SSF56176">
    <property type="entry name" value="FAD-binding/transporter-associated domain-like"/>
    <property type="match status" value="1"/>
</dbReference>
<comment type="caution">
    <text evidence="6">The sequence shown here is derived from an EMBL/GenBank/DDBJ whole genome shotgun (WGS) entry which is preliminary data.</text>
</comment>
<keyword evidence="2" id="KW-0274">FAD</keyword>
<dbReference type="Proteomes" id="UP000630097">
    <property type="component" value="Unassembled WGS sequence"/>
</dbReference>
<dbReference type="Gene3D" id="3.30.390.50">
    <property type="entry name" value="CO dehydrogenase flavoprotein, C-terminal domain"/>
    <property type="match status" value="1"/>
</dbReference>
<proteinExistence type="predicted"/>
<dbReference type="GO" id="GO:0016491">
    <property type="term" value="F:oxidoreductase activity"/>
    <property type="evidence" value="ECO:0007669"/>
    <property type="project" value="UniProtKB-KW"/>
</dbReference>
<dbReference type="Pfam" id="PF00941">
    <property type="entry name" value="FAD_binding_5"/>
    <property type="match status" value="1"/>
</dbReference>
<dbReference type="PANTHER" id="PTHR42659">
    <property type="entry name" value="XANTHINE DEHYDROGENASE SUBUNIT C-RELATED"/>
    <property type="match status" value="1"/>
</dbReference>
<dbReference type="InterPro" id="IPR016167">
    <property type="entry name" value="FAD-bd_PCMH_sub1"/>
</dbReference>
<dbReference type="SUPFAM" id="SSF55447">
    <property type="entry name" value="CO dehydrogenase flavoprotein C-terminal domain-like"/>
    <property type="match status" value="1"/>
</dbReference>
<dbReference type="Pfam" id="PF03450">
    <property type="entry name" value="CO_deh_flav_C"/>
    <property type="match status" value="1"/>
</dbReference>
<keyword evidence="1" id="KW-0285">Flavoprotein</keyword>
<feature type="region of interest" description="Disordered" evidence="4">
    <location>
        <begin position="235"/>
        <end position="263"/>
    </location>
</feature>
<dbReference type="GO" id="GO:0071949">
    <property type="term" value="F:FAD binding"/>
    <property type="evidence" value="ECO:0007669"/>
    <property type="project" value="InterPro"/>
</dbReference>
<evidence type="ECO:0000256" key="4">
    <source>
        <dbReference type="SAM" id="MobiDB-lite"/>
    </source>
</evidence>
<keyword evidence="3" id="KW-0560">Oxidoreductase</keyword>
<protein>
    <submittedName>
        <fullName evidence="6">Carbon-monoxide dehydrogenase medium subunit</fullName>
    </submittedName>
</protein>
<dbReference type="SMART" id="SM01092">
    <property type="entry name" value="CO_deh_flav_C"/>
    <property type="match status" value="1"/>
</dbReference>